<proteinExistence type="predicted"/>
<feature type="transmembrane region" description="Helical" evidence="1">
    <location>
        <begin position="61"/>
        <end position="80"/>
    </location>
</feature>
<dbReference type="RefSeq" id="WP_379832520.1">
    <property type="nucleotide sequence ID" value="NZ_JBHSSC010000043.1"/>
</dbReference>
<feature type="transmembrane region" description="Helical" evidence="1">
    <location>
        <begin position="20"/>
        <end position="41"/>
    </location>
</feature>
<comment type="caution">
    <text evidence="2">The sequence shown here is derived from an EMBL/GenBank/DDBJ whole genome shotgun (WGS) entry which is preliminary data.</text>
</comment>
<feature type="transmembrane region" description="Helical" evidence="1">
    <location>
        <begin position="189"/>
        <end position="209"/>
    </location>
</feature>
<reference evidence="3" key="1">
    <citation type="journal article" date="2019" name="Int. J. Syst. Evol. Microbiol.">
        <title>The Global Catalogue of Microorganisms (GCM) 10K type strain sequencing project: providing services to taxonomists for standard genome sequencing and annotation.</title>
        <authorList>
            <consortium name="The Broad Institute Genomics Platform"/>
            <consortium name="The Broad Institute Genome Sequencing Center for Infectious Disease"/>
            <person name="Wu L."/>
            <person name="Ma J."/>
        </authorList>
    </citation>
    <scope>NUCLEOTIDE SEQUENCE [LARGE SCALE GENOMIC DNA]</scope>
    <source>
        <strain evidence="3">CCM 8933</strain>
    </source>
</reference>
<protein>
    <recommendedName>
        <fullName evidence="4">Transport protein</fullName>
    </recommendedName>
</protein>
<feature type="transmembrane region" description="Helical" evidence="1">
    <location>
        <begin position="133"/>
        <end position="153"/>
    </location>
</feature>
<keyword evidence="1" id="KW-0812">Transmembrane</keyword>
<feature type="transmembrane region" description="Helical" evidence="1">
    <location>
        <begin position="221"/>
        <end position="239"/>
    </location>
</feature>
<evidence type="ECO:0000313" key="2">
    <source>
        <dbReference type="EMBL" id="MFC6182105.1"/>
    </source>
</evidence>
<evidence type="ECO:0000313" key="3">
    <source>
        <dbReference type="Proteomes" id="UP001596282"/>
    </source>
</evidence>
<dbReference type="Proteomes" id="UP001596282">
    <property type="component" value="Unassembled WGS sequence"/>
</dbReference>
<feature type="transmembrane region" description="Helical" evidence="1">
    <location>
        <begin position="92"/>
        <end position="121"/>
    </location>
</feature>
<evidence type="ECO:0000256" key="1">
    <source>
        <dbReference type="SAM" id="Phobius"/>
    </source>
</evidence>
<dbReference type="EMBL" id="JBHSSC010000043">
    <property type="protein sequence ID" value="MFC6182105.1"/>
    <property type="molecule type" value="Genomic_DNA"/>
</dbReference>
<keyword evidence="1" id="KW-0472">Membrane</keyword>
<name>A0ABW1S408_9LACO</name>
<gene>
    <name evidence="2" type="ORF">ACFP5Y_12790</name>
</gene>
<evidence type="ECO:0008006" key="4">
    <source>
        <dbReference type="Google" id="ProtNLM"/>
    </source>
</evidence>
<organism evidence="2 3">
    <name type="scientific">Lactiplantibacillus daowaiensis</name>
    <dbReference type="NCBI Taxonomy" id="2559918"/>
    <lineage>
        <taxon>Bacteria</taxon>
        <taxon>Bacillati</taxon>
        <taxon>Bacillota</taxon>
        <taxon>Bacilli</taxon>
        <taxon>Lactobacillales</taxon>
        <taxon>Lactobacillaceae</taxon>
        <taxon>Lactiplantibacillus</taxon>
    </lineage>
</organism>
<keyword evidence="3" id="KW-1185">Reference proteome</keyword>
<accession>A0ABW1S408</accession>
<feature type="transmembrane region" description="Helical" evidence="1">
    <location>
        <begin position="165"/>
        <end position="183"/>
    </location>
</feature>
<sequence>MTKYGVQVYLYTRYFFQVMLDNLGVLLYTIVLPLFFLVLNIHQALFKPLTMTQVVWHIMPFIAWMIFSNFLVAVSDIAMLREQGYLKQYATLVVNPTVFIVSKFLVSVAVLLVTLTLMGIGCSVLFQLPLWGLVWRLWVVLLLTSGPIMGYCLPLLSFAIRFKTLNAVVNVVTLVVMIGSAAIENQFQFAVNTIWLNLISPMYLVMNVFNGLLNGHLVAALPAYLVTLVVMFAIGMVSYRHCQLLPVEGI</sequence>
<keyword evidence="1" id="KW-1133">Transmembrane helix</keyword>